<proteinExistence type="predicted"/>
<protein>
    <recommendedName>
        <fullName evidence="3">Leucine-rich repeat-containing protein</fullName>
    </recommendedName>
</protein>
<gene>
    <name evidence="1" type="ORF">CSEC_0884</name>
</gene>
<dbReference type="Proteomes" id="UP000031552">
    <property type="component" value="Unassembled WGS sequence"/>
</dbReference>
<dbReference type="Gene3D" id="3.80.10.10">
    <property type="entry name" value="Ribonuclease Inhibitor"/>
    <property type="match status" value="1"/>
</dbReference>
<accession>A0A090CYM1</accession>
<dbReference type="RefSeq" id="WP_041017148.1">
    <property type="nucleotide sequence ID" value="NZ_CCEJ010000003.1"/>
</dbReference>
<dbReference type="AlphaFoldDB" id="A0A090CYM1"/>
<evidence type="ECO:0008006" key="3">
    <source>
        <dbReference type="Google" id="ProtNLM"/>
    </source>
</evidence>
<dbReference type="InterPro" id="IPR032675">
    <property type="entry name" value="LRR_dom_sf"/>
</dbReference>
<dbReference type="EMBL" id="CCEJ010000003">
    <property type="protein sequence ID" value="CDR33712.1"/>
    <property type="molecule type" value="Genomic_DNA"/>
</dbReference>
<reference evidence="1" key="1">
    <citation type="submission" date="2013-12" db="EMBL/GenBank/DDBJ databases">
        <authorList>
            <person name="Linke B."/>
        </authorList>
    </citation>
    <scope>NUCLEOTIDE SEQUENCE [LARGE SCALE GENOMIC DNA]</scope>
    <source>
        <strain evidence="1">CRIB-18</strain>
    </source>
</reference>
<reference evidence="1" key="2">
    <citation type="submission" date="2014-09" db="EMBL/GenBank/DDBJ databases">
        <title>Criblamydia sequanensis harbors a mega-plasmid encoding arsenite resistance.</title>
        <authorList>
            <person name="Bertelli C."/>
            <person name="Goesmann A."/>
            <person name="Greub G."/>
        </authorList>
    </citation>
    <scope>NUCLEOTIDE SEQUENCE [LARGE SCALE GENOMIC DNA]</scope>
    <source>
        <strain evidence="1">CRIB-18</strain>
    </source>
</reference>
<sequence length="421" mass="48630">MNLNSKEEVAFLSKYKDLLGTVVFEVPLYSLEEIKTQCEQANLYRISLKACMAVNKKNIEKLASLPKIEELKLKCYQIDKKFLEQIQYVSLSLFTASGDCFSVIDLKNLKIISFDCSSSLLEINAAKETEIQDEGNFKEVHFSNSTDFSLFKAQYNNLSIAELKFRTANPEKPFFSHLNSLRGLTSLTIFRAYKFEDKDLLRFPLTLRKLTLINLNVEDPLENTFNFQELKYLNIECCSFSHLKFLKPSLKTLILSFENISWPILEEALPHLSLKHLTLSNLKMPINFFDKLKSQKKLRTLQLTHSSEINLENLALFIAEIGIRHLSLKRSTYKGSFSDNFKAISLQSLDISDTSIGIKELSLPFLRKLTFHTRYIPEWFPVWDAGTCVSHEENFEHLKTIKGLRVVKQNQTTLRLQNPNI</sequence>
<name>A0A090CYM1_9BACT</name>
<dbReference type="SUPFAM" id="SSF52047">
    <property type="entry name" value="RNI-like"/>
    <property type="match status" value="1"/>
</dbReference>
<evidence type="ECO:0000313" key="1">
    <source>
        <dbReference type="EMBL" id="CDR33712.1"/>
    </source>
</evidence>
<evidence type="ECO:0000313" key="2">
    <source>
        <dbReference type="Proteomes" id="UP000031552"/>
    </source>
</evidence>
<organism evidence="1 2">
    <name type="scientific">Candidatus Criblamydia sequanensis CRIB-18</name>
    <dbReference type="NCBI Taxonomy" id="1437425"/>
    <lineage>
        <taxon>Bacteria</taxon>
        <taxon>Pseudomonadati</taxon>
        <taxon>Chlamydiota</taxon>
        <taxon>Chlamydiia</taxon>
        <taxon>Parachlamydiales</taxon>
        <taxon>Candidatus Criblamydiaceae</taxon>
        <taxon>Candidatus Criblamydia</taxon>
    </lineage>
</organism>
<keyword evidence="2" id="KW-1185">Reference proteome</keyword>
<comment type="caution">
    <text evidence="1">The sequence shown here is derived from an EMBL/GenBank/DDBJ whole genome shotgun (WGS) entry which is preliminary data.</text>
</comment>